<reference evidence="1 2" key="1">
    <citation type="submission" date="2015-06" db="EMBL/GenBank/DDBJ databases">
        <title>Draft genome assembly of filamentous brackish cyanobacterium Limnoraphis robusta strain CS-951.</title>
        <authorList>
            <person name="Willis A."/>
            <person name="Parks M."/>
            <person name="Burford M.A."/>
        </authorList>
    </citation>
    <scope>NUCLEOTIDE SEQUENCE [LARGE SCALE GENOMIC DNA]</scope>
    <source>
        <strain evidence="1 2">CS-951</strain>
    </source>
</reference>
<sequence length="106" mass="12565">MFESKELYETIMSRSKSEIEKVRKNKKENFWMNPGTVKLSTIHSFKGWEIHTLVLIIEDYDENSDSTFSMDELIYTGITRCRHNLIVVNLGNLKYHVFFNEVIEVD</sequence>
<dbReference type="InterPro" id="IPR027417">
    <property type="entry name" value="P-loop_NTPase"/>
</dbReference>
<name>A0A0F5YJJ8_9CYAN</name>
<dbReference type="Proteomes" id="UP000033607">
    <property type="component" value="Unassembled WGS sequence"/>
</dbReference>
<dbReference type="EMBL" id="LATL02000356">
    <property type="protein sequence ID" value="KKD39041.1"/>
    <property type="molecule type" value="Genomic_DNA"/>
</dbReference>
<organism evidence="1 2">
    <name type="scientific">Limnoraphis robusta CS-951</name>
    <dbReference type="NCBI Taxonomy" id="1637645"/>
    <lineage>
        <taxon>Bacteria</taxon>
        <taxon>Bacillati</taxon>
        <taxon>Cyanobacteriota</taxon>
        <taxon>Cyanophyceae</taxon>
        <taxon>Oscillatoriophycideae</taxon>
        <taxon>Oscillatoriales</taxon>
        <taxon>Sirenicapillariaceae</taxon>
        <taxon>Limnoraphis</taxon>
    </lineage>
</organism>
<gene>
    <name evidence="1" type="ORF">WN50_05610</name>
</gene>
<comment type="caution">
    <text evidence="1">The sequence shown here is derived from an EMBL/GenBank/DDBJ whole genome shotgun (WGS) entry which is preliminary data.</text>
</comment>
<dbReference type="SUPFAM" id="SSF52540">
    <property type="entry name" value="P-loop containing nucleoside triphosphate hydrolases"/>
    <property type="match status" value="1"/>
</dbReference>
<accession>A0A0F5YJJ8</accession>
<dbReference type="AlphaFoldDB" id="A0A0F5YJJ8"/>
<evidence type="ECO:0000313" key="1">
    <source>
        <dbReference type="EMBL" id="KKD39041.1"/>
    </source>
</evidence>
<proteinExistence type="predicted"/>
<dbReference type="Gene3D" id="3.40.50.300">
    <property type="entry name" value="P-loop containing nucleotide triphosphate hydrolases"/>
    <property type="match status" value="1"/>
</dbReference>
<protein>
    <submittedName>
        <fullName evidence="1">Uncharacterized protein</fullName>
    </submittedName>
</protein>
<evidence type="ECO:0000313" key="2">
    <source>
        <dbReference type="Proteomes" id="UP000033607"/>
    </source>
</evidence>